<dbReference type="RefSeq" id="WP_094209001.1">
    <property type="nucleotide sequence ID" value="NZ_AP031486.1"/>
</dbReference>
<sequence length="234" mass="26338">MSVLEIKNLSKKYGSKQALNDVSFTAEKGEVIGLLGPNGSGKTTLIKILAGIIKKYEGEVKINSQEVTYKTKEFVSYLPDRFFLDPNLTIAQTQALFEDFYSDFDVEKFSRFIEQMSLDKNMKVSNLSKGMTEKLNLALVLSRHAKLFIIDEPIAGVDPVAREQILDAIIDNIDPDSTLLITTHLVRDIERIFDRVIMLSKGSVELNDSVENLRSTYNKGIEDVYKQIFGGHHA</sequence>
<dbReference type="InterPro" id="IPR003593">
    <property type="entry name" value="AAA+_ATPase"/>
</dbReference>
<dbReference type="Pfam" id="PF00005">
    <property type="entry name" value="ABC_tran"/>
    <property type="match status" value="1"/>
</dbReference>
<dbReference type="GO" id="GO:0005524">
    <property type="term" value="F:ATP binding"/>
    <property type="evidence" value="ECO:0007669"/>
    <property type="project" value="UniProtKB-KW"/>
</dbReference>
<dbReference type="InterPro" id="IPR027417">
    <property type="entry name" value="P-loop_NTPase"/>
</dbReference>
<dbReference type="PANTHER" id="PTHR42939">
    <property type="entry name" value="ABC TRANSPORTER ATP-BINDING PROTEIN ALBC-RELATED"/>
    <property type="match status" value="1"/>
</dbReference>
<organism evidence="7 9">
    <name type="scientific">Finegoldia magna</name>
    <name type="common">Peptostreptococcus magnus</name>
    <dbReference type="NCBI Taxonomy" id="1260"/>
    <lineage>
        <taxon>Bacteria</taxon>
        <taxon>Bacillati</taxon>
        <taxon>Bacillota</taxon>
        <taxon>Tissierellia</taxon>
        <taxon>Tissierellales</taxon>
        <taxon>Peptoniphilaceae</taxon>
        <taxon>Finegoldia</taxon>
    </lineage>
</organism>
<dbReference type="PROSITE" id="PS50893">
    <property type="entry name" value="ABC_TRANSPORTER_2"/>
    <property type="match status" value="1"/>
</dbReference>
<dbReference type="EMBL" id="PNHD01000002">
    <property type="protein sequence ID" value="PMC60785.1"/>
    <property type="molecule type" value="Genomic_DNA"/>
</dbReference>
<dbReference type="CDD" id="cd03230">
    <property type="entry name" value="ABC_DR_subfamily_A"/>
    <property type="match status" value="1"/>
</dbReference>
<reference evidence="8" key="2">
    <citation type="submission" date="2017-04" db="EMBL/GenBank/DDBJ databases">
        <title>Finegoldia magna isolated from orthopedic joint implant-associated infections.</title>
        <authorList>
            <person name="Bjorklund S."/>
            <person name="Bruggemann H."/>
            <person name="Jensen A."/>
            <person name="Hellmark B."/>
            <person name="Soderquist B."/>
        </authorList>
    </citation>
    <scope>NUCLEOTIDE SEQUENCE [LARGE SCALE GENOMIC DNA]</scope>
    <source>
        <strain evidence="8">12T273</strain>
    </source>
</reference>
<dbReference type="SUPFAM" id="SSF52540">
    <property type="entry name" value="P-loop containing nucleoside triphosphate hydrolases"/>
    <property type="match status" value="1"/>
</dbReference>
<dbReference type="InterPro" id="IPR003439">
    <property type="entry name" value="ABC_transporter-like_ATP-bd"/>
</dbReference>
<accession>A0A233UY79</accession>
<evidence type="ECO:0000256" key="2">
    <source>
        <dbReference type="ARBA" id="ARBA00022741"/>
    </source>
</evidence>
<protein>
    <submittedName>
        <fullName evidence="7">ABC transporter ATP-binding protein</fullName>
    </submittedName>
</protein>
<evidence type="ECO:0000256" key="3">
    <source>
        <dbReference type="ARBA" id="ARBA00022840"/>
    </source>
</evidence>
<evidence type="ECO:0000313" key="7">
    <source>
        <dbReference type="EMBL" id="PMC60785.1"/>
    </source>
</evidence>
<keyword evidence="2" id="KW-0547">Nucleotide-binding</keyword>
<dbReference type="GO" id="GO:0016887">
    <property type="term" value="F:ATP hydrolysis activity"/>
    <property type="evidence" value="ECO:0007669"/>
    <property type="project" value="InterPro"/>
</dbReference>
<dbReference type="EMBL" id="JAHAIK010000022">
    <property type="protein sequence ID" value="MBS5965477.1"/>
    <property type="molecule type" value="Genomic_DNA"/>
</dbReference>
<dbReference type="Proteomes" id="UP000215546">
    <property type="component" value="Unassembled WGS sequence"/>
</dbReference>
<dbReference type="InterPro" id="IPR051782">
    <property type="entry name" value="ABC_Transporter_VariousFunc"/>
</dbReference>
<keyword evidence="1" id="KW-0813">Transport</keyword>
<keyword evidence="3 7" id="KW-0067">ATP-binding</keyword>
<reference evidence="6" key="1">
    <citation type="journal article" date="2017" name="J. Clin. Microbiol.">
        <title>Finegoldia magna Isolated from Orthopedic Joint Implant-Associated Infections.</title>
        <authorList>
            <person name="Soderquist B."/>
            <person name="Bjorklund S."/>
            <person name="Hellmark B."/>
            <person name="Jensen A."/>
            <person name="Bruggemann H."/>
        </authorList>
    </citation>
    <scope>NUCLEOTIDE SEQUENCE</scope>
    <source>
        <strain evidence="6">12T273</strain>
    </source>
</reference>
<reference evidence="7 9" key="3">
    <citation type="submission" date="2017-09" db="EMBL/GenBank/DDBJ databases">
        <title>Bacterial strain isolated from the female urinary microbiota.</title>
        <authorList>
            <person name="Thomas-White K."/>
            <person name="Kumar N."/>
            <person name="Forster S."/>
            <person name="Putonti C."/>
            <person name="Lawley T."/>
            <person name="Wolfe A.J."/>
        </authorList>
    </citation>
    <scope>NUCLEOTIDE SEQUENCE [LARGE SCALE GENOMIC DNA]</scope>
    <source>
        <strain evidence="7 9">UMB0115</strain>
    </source>
</reference>
<comment type="caution">
    <text evidence="7">The sequence shown here is derived from an EMBL/GenBank/DDBJ whole genome shotgun (WGS) entry which is preliminary data.</text>
</comment>
<gene>
    <name evidence="6" type="ORF">B9N55_08540</name>
    <name evidence="7" type="ORF">CJ208_02670</name>
    <name evidence="5" type="ORF">KIA07_07430</name>
</gene>
<name>A0A233UY79_FINMA</name>
<evidence type="ECO:0000313" key="6">
    <source>
        <dbReference type="EMBL" id="OXZ31376.1"/>
    </source>
</evidence>
<evidence type="ECO:0000313" key="5">
    <source>
        <dbReference type="EMBL" id="MBS5965477.1"/>
    </source>
</evidence>
<dbReference type="Proteomes" id="UP000730862">
    <property type="component" value="Unassembled WGS sequence"/>
</dbReference>
<dbReference type="Proteomes" id="UP000235723">
    <property type="component" value="Unassembled WGS sequence"/>
</dbReference>
<dbReference type="AlphaFoldDB" id="A0A233UY79"/>
<feature type="domain" description="ABC transporter" evidence="4">
    <location>
        <begin position="4"/>
        <end position="226"/>
    </location>
</feature>
<evidence type="ECO:0000256" key="1">
    <source>
        <dbReference type="ARBA" id="ARBA00022448"/>
    </source>
</evidence>
<evidence type="ECO:0000313" key="8">
    <source>
        <dbReference type="Proteomes" id="UP000215546"/>
    </source>
</evidence>
<dbReference type="SMART" id="SM00382">
    <property type="entry name" value="AAA"/>
    <property type="match status" value="1"/>
</dbReference>
<evidence type="ECO:0000259" key="4">
    <source>
        <dbReference type="PROSITE" id="PS50893"/>
    </source>
</evidence>
<dbReference type="PANTHER" id="PTHR42939:SF1">
    <property type="entry name" value="ABC TRANSPORTER ATP-BINDING PROTEIN ALBC-RELATED"/>
    <property type="match status" value="1"/>
</dbReference>
<dbReference type="Gene3D" id="3.40.50.300">
    <property type="entry name" value="P-loop containing nucleotide triphosphate hydrolases"/>
    <property type="match status" value="1"/>
</dbReference>
<dbReference type="EMBL" id="NDYE01000017">
    <property type="protein sequence ID" value="OXZ31376.1"/>
    <property type="molecule type" value="Genomic_DNA"/>
</dbReference>
<evidence type="ECO:0000313" key="9">
    <source>
        <dbReference type="Proteomes" id="UP000235723"/>
    </source>
</evidence>
<reference evidence="5" key="4">
    <citation type="submission" date="2021-02" db="EMBL/GenBank/DDBJ databases">
        <title>Infant gut strain persistence is associated with maternal origin, phylogeny, and functional potential including surface adhesion and iron acquisition.</title>
        <authorList>
            <person name="Lou Y.C."/>
        </authorList>
    </citation>
    <scope>NUCLEOTIDE SEQUENCE</scope>
    <source>
        <strain evidence="5">L3_058_000G1_dasL3_058_000G1_concoct_72</strain>
    </source>
</reference>
<proteinExistence type="predicted"/>